<comment type="caution">
    <text evidence="1">The sequence shown here is derived from an EMBL/GenBank/DDBJ whole genome shotgun (WGS) entry which is preliminary data.</text>
</comment>
<keyword evidence="2" id="KW-1185">Reference proteome</keyword>
<dbReference type="PANTHER" id="PTHR47623">
    <property type="entry name" value="OS09G0287300 PROTEIN"/>
    <property type="match status" value="1"/>
</dbReference>
<evidence type="ECO:0000313" key="2">
    <source>
        <dbReference type="Proteomes" id="UP001501844"/>
    </source>
</evidence>
<gene>
    <name evidence="1" type="ORF">GCM10023183_04340</name>
</gene>
<dbReference type="CDD" id="cd07067">
    <property type="entry name" value="HP_PGM_like"/>
    <property type="match status" value="1"/>
</dbReference>
<sequence>MKHLLLMRHATALEKVPGQTDLDRDLSPLGHGQALTAGLWLKEKNLVPDLIFCSPAVRTQSTLAGVLAGLGVSVPVQTERDIYHGDEEDMKHLLDTIDPAVETLLLIGHNPTIGYLAQALTGRRLLFSPATILSLTHKVKEEGDNNAIDFMVQDRFIAPADSFLG</sequence>
<dbReference type="SUPFAM" id="SSF53254">
    <property type="entry name" value="Phosphoglycerate mutase-like"/>
    <property type="match status" value="1"/>
</dbReference>
<reference evidence="2" key="1">
    <citation type="journal article" date="2019" name="Int. J. Syst. Evol. Microbiol.">
        <title>The Global Catalogue of Microorganisms (GCM) 10K type strain sequencing project: providing services to taxonomists for standard genome sequencing and annotation.</title>
        <authorList>
            <consortium name="The Broad Institute Genomics Platform"/>
            <consortium name="The Broad Institute Genome Sequencing Center for Infectious Disease"/>
            <person name="Wu L."/>
            <person name="Ma J."/>
        </authorList>
    </citation>
    <scope>NUCLEOTIDE SEQUENCE [LARGE SCALE GENOMIC DNA]</scope>
    <source>
        <strain evidence="2">JCM 17917</strain>
    </source>
</reference>
<name>A0ABP8F7W0_9BACT</name>
<dbReference type="Pfam" id="PF00300">
    <property type="entry name" value="His_Phos_1"/>
    <property type="match status" value="1"/>
</dbReference>
<dbReference type="RefSeq" id="WP_345161872.1">
    <property type="nucleotide sequence ID" value="NZ_BAABGX010000001.1"/>
</dbReference>
<organism evidence="1 2">
    <name type="scientific">Nibribacter koreensis</name>
    <dbReference type="NCBI Taxonomy" id="1084519"/>
    <lineage>
        <taxon>Bacteria</taxon>
        <taxon>Pseudomonadati</taxon>
        <taxon>Bacteroidota</taxon>
        <taxon>Cytophagia</taxon>
        <taxon>Cytophagales</taxon>
        <taxon>Hymenobacteraceae</taxon>
        <taxon>Nibribacter</taxon>
    </lineage>
</organism>
<dbReference type="InterPro" id="IPR013078">
    <property type="entry name" value="His_Pase_superF_clade-1"/>
</dbReference>
<dbReference type="SMART" id="SM00855">
    <property type="entry name" value="PGAM"/>
    <property type="match status" value="1"/>
</dbReference>
<dbReference type="InterPro" id="IPR029033">
    <property type="entry name" value="His_PPase_superfam"/>
</dbReference>
<protein>
    <recommendedName>
        <fullName evidence="3">Phosphohistidine phosphatase</fullName>
    </recommendedName>
</protein>
<dbReference type="Proteomes" id="UP001501844">
    <property type="component" value="Unassembled WGS sequence"/>
</dbReference>
<evidence type="ECO:0000313" key="1">
    <source>
        <dbReference type="EMBL" id="GAA4297054.1"/>
    </source>
</evidence>
<dbReference type="PANTHER" id="PTHR47623:SF1">
    <property type="entry name" value="OS09G0287300 PROTEIN"/>
    <property type="match status" value="1"/>
</dbReference>
<dbReference type="Gene3D" id="3.40.50.1240">
    <property type="entry name" value="Phosphoglycerate mutase-like"/>
    <property type="match status" value="1"/>
</dbReference>
<dbReference type="EMBL" id="BAABGX010000001">
    <property type="protein sequence ID" value="GAA4297054.1"/>
    <property type="molecule type" value="Genomic_DNA"/>
</dbReference>
<evidence type="ECO:0008006" key="3">
    <source>
        <dbReference type="Google" id="ProtNLM"/>
    </source>
</evidence>
<proteinExistence type="predicted"/>
<accession>A0ABP8F7W0</accession>